<evidence type="ECO:0000313" key="4">
    <source>
        <dbReference type="Proteomes" id="UP000237968"/>
    </source>
</evidence>
<feature type="chain" id="PRO_5015417513" evidence="2">
    <location>
        <begin position="33"/>
        <end position="368"/>
    </location>
</feature>
<dbReference type="AlphaFoldDB" id="A0A2S9YK54"/>
<feature type="region of interest" description="Disordered" evidence="1">
    <location>
        <begin position="28"/>
        <end position="53"/>
    </location>
</feature>
<name>A0A2S9YK54_9BACT</name>
<protein>
    <submittedName>
        <fullName evidence="3">Uncharacterized protein</fullName>
    </submittedName>
</protein>
<comment type="caution">
    <text evidence="3">The sequence shown here is derived from an EMBL/GenBank/DDBJ whole genome shotgun (WGS) entry which is preliminary data.</text>
</comment>
<organism evidence="3 4">
    <name type="scientific">Enhygromyxa salina</name>
    <dbReference type="NCBI Taxonomy" id="215803"/>
    <lineage>
        <taxon>Bacteria</taxon>
        <taxon>Pseudomonadati</taxon>
        <taxon>Myxococcota</taxon>
        <taxon>Polyangia</taxon>
        <taxon>Nannocystales</taxon>
        <taxon>Nannocystaceae</taxon>
        <taxon>Enhygromyxa</taxon>
    </lineage>
</organism>
<accession>A0A2S9YK54</accession>
<keyword evidence="2" id="KW-0732">Signal</keyword>
<evidence type="ECO:0000256" key="1">
    <source>
        <dbReference type="SAM" id="MobiDB-lite"/>
    </source>
</evidence>
<feature type="signal peptide" evidence="2">
    <location>
        <begin position="1"/>
        <end position="32"/>
    </location>
</feature>
<proteinExistence type="predicted"/>
<evidence type="ECO:0000313" key="3">
    <source>
        <dbReference type="EMBL" id="PRQ05463.1"/>
    </source>
</evidence>
<dbReference type="EMBL" id="PVNK01000012">
    <property type="protein sequence ID" value="PRQ05463.1"/>
    <property type="molecule type" value="Genomic_DNA"/>
</dbReference>
<keyword evidence="4" id="KW-1185">Reference proteome</keyword>
<reference evidence="3 4" key="1">
    <citation type="submission" date="2018-03" db="EMBL/GenBank/DDBJ databases">
        <title>Draft Genome Sequences of the Obligatory Marine Myxobacteria Enhygromyxa salina SWB005.</title>
        <authorList>
            <person name="Poehlein A."/>
            <person name="Moghaddam J.A."/>
            <person name="Harms H."/>
            <person name="Alanjari M."/>
            <person name="Koenig G.M."/>
            <person name="Daniel R."/>
            <person name="Schaeberle T.F."/>
        </authorList>
    </citation>
    <scope>NUCLEOTIDE SEQUENCE [LARGE SCALE GENOMIC DNA]</scope>
    <source>
        <strain evidence="3 4">SWB005</strain>
    </source>
</reference>
<sequence length="368" mass="40244">MSQQHLVMTTSRALLILASSLSLGCAKPGASANPETPLEGVEHEGAPTSEDGAPAIEPDDWPALEAALGGPGLVGWMHASVPDAGLFVFTYRKPGDFFAYVDLPIIPSGDTYTQLAELHRHDKVRLFGQFADNDAAKPHVRATGVELLEAYASAYETPSYERELALPDGVPERDALVGKVHAVDGEGKILVLEWRDAVIPVRVDRPEQVRELWRNDKVRVHVSRASYPAKPAHLVLDPEVEQPVELRERVAEHHGEAVTMRGSLVLFPESPQIVFDIYALQVEDDDGIERNYTLVNFEDMEVFEAIRARLGEIWHDAPETAKNGRNKLIKPGLELEVHGVLNVVSPAQANPQLLLSSPEDVQVLAGGG</sequence>
<evidence type="ECO:0000256" key="2">
    <source>
        <dbReference type="SAM" id="SignalP"/>
    </source>
</evidence>
<gene>
    <name evidence="3" type="ORF">ENSA5_02400</name>
</gene>
<dbReference type="Proteomes" id="UP000237968">
    <property type="component" value="Unassembled WGS sequence"/>
</dbReference>